<sequence>MSQKLFIPLLYIFSLLLSLSYSIALDTVKVEFCFLEKKEKIDIEWNDVKKVRGLPANNNYRIELLTNHYLQRSTDNLLCEERELLNVTNTESYKWKIPKLTKGNYYGILITVEGTNIYGLSRRLDYVPNINKFLSSNTTDVEHFINNTQNEVVYFYEDEVQKIEVEEEQPLAENSSNMNASNITLASKKISKSVRNYVIIIIVALVIIAVLLSILAFTFYRKNKKTKQNVKKILVAQKEREALQSIDIKSEAAESEIVREKLKQEALEKERQKVYESIKEKNLLTVEGNSIIFPTGASDAVSNTFSNSNTDFSWHGMEVMTFNTSSKNNTGPNKNSTLPSLSITPLAAPKKIDYDAIGLAVDDKIQKQEEAAKKKEIDAKAEDDKPKEVEIQILNSEEPEKTIVTNPNSTVKFKI</sequence>
<feature type="chain" id="PRO_5012779240" evidence="2">
    <location>
        <begin position="25"/>
        <end position="415"/>
    </location>
</feature>
<evidence type="ECO:0000313" key="4">
    <source>
        <dbReference type="Proteomes" id="UP000193920"/>
    </source>
</evidence>
<keyword evidence="4" id="KW-1185">Reference proteome</keyword>
<keyword evidence="1" id="KW-1133">Transmembrane helix</keyword>
<proteinExistence type="predicted"/>
<evidence type="ECO:0000256" key="1">
    <source>
        <dbReference type="SAM" id="Phobius"/>
    </source>
</evidence>
<evidence type="ECO:0000313" key="3">
    <source>
        <dbReference type="EMBL" id="ORY54036.1"/>
    </source>
</evidence>
<dbReference type="OrthoDB" id="2162243at2759"/>
<protein>
    <submittedName>
        <fullName evidence="3">Uncharacterized protein</fullName>
    </submittedName>
</protein>
<keyword evidence="1" id="KW-0812">Transmembrane</keyword>
<evidence type="ECO:0000256" key="2">
    <source>
        <dbReference type="SAM" id="SignalP"/>
    </source>
</evidence>
<reference evidence="3 4" key="1">
    <citation type="submission" date="2016-08" db="EMBL/GenBank/DDBJ databases">
        <title>A Parts List for Fungal Cellulosomes Revealed by Comparative Genomics.</title>
        <authorList>
            <consortium name="DOE Joint Genome Institute"/>
            <person name="Haitjema C.H."/>
            <person name="Gilmore S.P."/>
            <person name="Henske J.K."/>
            <person name="Solomon K.V."/>
            <person name="De Groot R."/>
            <person name="Kuo A."/>
            <person name="Mondo S.J."/>
            <person name="Salamov A.A."/>
            <person name="Labutti K."/>
            <person name="Zhao Z."/>
            <person name="Chiniquy J."/>
            <person name="Barry K."/>
            <person name="Brewer H.M."/>
            <person name="Purvine S.O."/>
            <person name="Wright A.T."/>
            <person name="Boxma B."/>
            <person name="Van Alen T."/>
            <person name="Hackstein J.H."/>
            <person name="Baker S.E."/>
            <person name="Grigoriev I.V."/>
            <person name="O'Malley M.A."/>
        </authorList>
    </citation>
    <scope>NUCLEOTIDE SEQUENCE [LARGE SCALE GENOMIC DNA]</scope>
    <source>
        <strain evidence="3 4">G1</strain>
    </source>
</reference>
<keyword evidence="2" id="KW-0732">Signal</keyword>
<gene>
    <name evidence="3" type="ORF">LY90DRAFT_702515</name>
</gene>
<keyword evidence="1" id="KW-0472">Membrane</keyword>
<dbReference type="Proteomes" id="UP000193920">
    <property type="component" value="Unassembled WGS sequence"/>
</dbReference>
<dbReference type="AlphaFoldDB" id="A0A1Y2D4L9"/>
<accession>A0A1Y2D4L9</accession>
<feature type="signal peptide" evidence="2">
    <location>
        <begin position="1"/>
        <end position="24"/>
    </location>
</feature>
<feature type="transmembrane region" description="Helical" evidence="1">
    <location>
        <begin position="197"/>
        <end position="220"/>
    </location>
</feature>
<comment type="caution">
    <text evidence="3">The sequence shown here is derived from an EMBL/GenBank/DDBJ whole genome shotgun (WGS) entry which is preliminary data.</text>
</comment>
<name>A0A1Y2D4L9_9FUNG</name>
<organism evidence="3 4">
    <name type="scientific">Neocallimastix californiae</name>
    <dbReference type="NCBI Taxonomy" id="1754190"/>
    <lineage>
        <taxon>Eukaryota</taxon>
        <taxon>Fungi</taxon>
        <taxon>Fungi incertae sedis</taxon>
        <taxon>Chytridiomycota</taxon>
        <taxon>Chytridiomycota incertae sedis</taxon>
        <taxon>Neocallimastigomycetes</taxon>
        <taxon>Neocallimastigales</taxon>
        <taxon>Neocallimastigaceae</taxon>
        <taxon>Neocallimastix</taxon>
    </lineage>
</organism>
<dbReference type="EMBL" id="MCOG01000089">
    <property type="protein sequence ID" value="ORY54036.1"/>
    <property type="molecule type" value="Genomic_DNA"/>
</dbReference>